<comment type="subcellular location">
    <subcellularLocation>
        <location evidence="1">Nucleus</location>
    </subcellularLocation>
</comment>
<dbReference type="EMBL" id="MU167290">
    <property type="protein sequence ID" value="KAG0144729.1"/>
    <property type="molecule type" value="Genomic_DNA"/>
</dbReference>
<dbReference type="InterPro" id="IPR034922">
    <property type="entry name" value="REX1-like_exo"/>
</dbReference>
<dbReference type="GO" id="GO:0004527">
    <property type="term" value="F:exonuclease activity"/>
    <property type="evidence" value="ECO:0007669"/>
    <property type="project" value="UniProtKB-KW"/>
</dbReference>
<proteinExistence type="inferred from homology"/>
<feature type="domain" description="Exonuclease" evidence="8">
    <location>
        <begin position="346"/>
        <end position="506"/>
    </location>
</feature>
<dbReference type="Pfam" id="PF00929">
    <property type="entry name" value="RNase_T"/>
    <property type="match status" value="1"/>
</dbReference>
<evidence type="ECO:0000256" key="6">
    <source>
        <dbReference type="ARBA" id="ARBA00023242"/>
    </source>
</evidence>
<keyword evidence="6" id="KW-0539">Nucleus</keyword>
<dbReference type="CDD" id="cd06145">
    <property type="entry name" value="REX1_like"/>
    <property type="match status" value="1"/>
</dbReference>
<evidence type="ECO:0000256" key="1">
    <source>
        <dbReference type="ARBA" id="ARBA00004123"/>
    </source>
</evidence>
<evidence type="ECO:0000256" key="5">
    <source>
        <dbReference type="ARBA" id="ARBA00022839"/>
    </source>
</evidence>
<evidence type="ECO:0000256" key="4">
    <source>
        <dbReference type="ARBA" id="ARBA00022801"/>
    </source>
</evidence>
<dbReference type="Proteomes" id="UP000886653">
    <property type="component" value="Unassembled WGS sequence"/>
</dbReference>
<keyword evidence="3" id="KW-0540">Nuclease</keyword>
<dbReference type="InterPro" id="IPR047021">
    <property type="entry name" value="REXO1/3/4-like"/>
</dbReference>
<comment type="similarity">
    <text evidence="2">Belongs to the REXO1/REXO3 family.</text>
</comment>
<dbReference type="OrthoDB" id="206335at2759"/>
<dbReference type="InterPro" id="IPR012337">
    <property type="entry name" value="RNaseH-like_sf"/>
</dbReference>
<feature type="compositionally biased region" description="Polar residues" evidence="7">
    <location>
        <begin position="29"/>
        <end position="39"/>
    </location>
</feature>
<feature type="compositionally biased region" description="Basic residues" evidence="7">
    <location>
        <begin position="9"/>
        <end position="26"/>
    </location>
</feature>
<keyword evidence="5" id="KW-0269">Exonuclease</keyword>
<dbReference type="FunFam" id="3.30.420.10:FF:000019">
    <property type="entry name" value="RNA exonuclease NEF-sp"/>
    <property type="match status" value="1"/>
</dbReference>
<dbReference type="GO" id="GO:0005634">
    <property type="term" value="C:nucleus"/>
    <property type="evidence" value="ECO:0007669"/>
    <property type="project" value="UniProtKB-SubCell"/>
</dbReference>
<dbReference type="InterPro" id="IPR036397">
    <property type="entry name" value="RNaseH_sf"/>
</dbReference>
<evidence type="ECO:0000256" key="7">
    <source>
        <dbReference type="SAM" id="MobiDB-lite"/>
    </source>
</evidence>
<accession>A0A9P6TAK8</accession>
<dbReference type="PANTHER" id="PTHR12801:SF115">
    <property type="entry name" value="FI18136P1-RELATED"/>
    <property type="match status" value="1"/>
</dbReference>
<dbReference type="GO" id="GO:0003676">
    <property type="term" value="F:nucleic acid binding"/>
    <property type="evidence" value="ECO:0007669"/>
    <property type="project" value="InterPro"/>
</dbReference>
<name>A0A9P6TAK8_9BASI</name>
<dbReference type="SUPFAM" id="SSF53098">
    <property type="entry name" value="Ribonuclease H-like"/>
    <property type="match status" value="1"/>
</dbReference>
<dbReference type="SMART" id="SM00479">
    <property type="entry name" value="EXOIII"/>
    <property type="match status" value="1"/>
</dbReference>
<gene>
    <name evidence="9" type="ORF">CROQUDRAFT_659683</name>
</gene>
<dbReference type="Gene3D" id="3.30.420.10">
    <property type="entry name" value="Ribonuclease H-like superfamily/Ribonuclease H"/>
    <property type="match status" value="1"/>
</dbReference>
<evidence type="ECO:0000313" key="10">
    <source>
        <dbReference type="Proteomes" id="UP000886653"/>
    </source>
</evidence>
<sequence>MAHPSSPRPTHRRKHSHSSSTTHHRPSTNNQPIRPTSANPPLKKLKLSSPPPPTNLANKSNEPIKQEDEFITQEQKTFRIEEITTDMISLNDTNHNDNHDWTLVNKSSKGKFKKQQKHSKKVLENPAEFHFDTRGFRNGRMIHLKDVRDLVLSIMADERNQDWMLVKNKSNIIKTVVLMIPGITPKTLGVEKPSNSNGIPFSISSQNSNLPAFQSLFSHACPTKAGGDRLRMFSCLSVFLTCQMSAMAKAKRDDERKKNQKSIASSDPTLFLLQEDIMIEQGYPRPNYPIPLPASLRQSQRSENPIDITPDPELEIKYEDWVQSDGWIQTPWPDSPKIEKLGKPLKVLGIDCEMCITSAGSELTRCTIVNESGESILDELVKPKLPILDYLTKFSGITPSRLDTVTTTLEDVQKKLINLINFDTVLVGHSLECDLRALKLLHPWVIDTSVIYQHPKGLPMKPSLKWLSQKWLNKEIQSGGLNGHDSEEDARTAVELVLKKMLKGPGYGEFINDVESIFERMSRGNDPKRSAVIDHGGGMNCSKAQTSMICKSDSEVVDGMISCLNDHDFVFGRLMDLSHGTGWSKYPTPKTNTDTPTTEEILTPTIEDLHSTLSSQIIKLNEALPKGTALIIFTGHDDPRPMAKLNLQKSKFDQAIKSGQMSSLNDEIKWLSSDERQLIDEVEKCKIGMSFFRVK</sequence>
<keyword evidence="4" id="KW-0378">Hydrolase</keyword>
<organism evidence="9 10">
    <name type="scientific">Cronartium quercuum f. sp. fusiforme G11</name>
    <dbReference type="NCBI Taxonomy" id="708437"/>
    <lineage>
        <taxon>Eukaryota</taxon>
        <taxon>Fungi</taxon>
        <taxon>Dikarya</taxon>
        <taxon>Basidiomycota</taxon>
        <taxon>Pucciniomycotina</taxon>
        <taxon>Pucciniomycetes</taxon>
        <taxon>Pucciniales</taxon>
        <taxon>Coleosporiaceae</taxon>
        <taxon>Cronartium</taxon>
    </lineage>
</organism>
<comment type="caution">
    <text evidence="9">The sequence shown here is derived from an EMBL/GenBank/DDBJ whole genome shotgun (WGS) entry which is preliminary data.</text>
</comment>
<reference evidence="9" key="1">
    <citation type="submission" date="2013-11" db="EMBL/GenBank/DDBJ databases">
        <title>Genome sequence of the fusiform rust pathogen reveals effectors for host alternation and coevolution with pine.</title>
        <authorList>
            <consortium name="DOE Joint Genome Institute"/>
            <person name="Smith K."/>
            <person name="Pendleton A."/>
            <person name="Kubisiak T."/>
            <person name="Anderson C."/>
            <person name="Salamov A."/>
            <person name="Aerts A."/>
            <person name="Riley R."/>
            <person name="Clum A."/>
            <person name="Lindquist E."/>
            <person name="Ence D."/>
            <person name="Campbell M."/>
            <person name="Kronenberg Z."/>
            <person name="Feau N."/>
            <person name="Dhillon B."/>
            <person name="Hamelin R."/>
            <person name="Burleigh J."/>
            <person name="Smith J."/>
            <person name="Yandell M."/>
            <person name="Nelson C."/>
            <person name="Grigoriev I."/>
            <person name="Davis J."/>
        </authorList>
    </citation>
    <scope>NUCLEOTIDE SEQUENCE</scope>
    <source>
        <strain evidence="9">G11</strain>
    </source>
</reference>
<evidence type="ECO:0000313" key="9">
    <source>
        <dbReference type="EMBL" id="KAG0144729.1"/>
    </source>
</evidence>
<evidence type="ECO:0000256" key="2">
    <source>
        <dbReference type="ARBA" id="ARBA00006357"/>
    </source>
</evidence>
<dbReference type="AlphaFoldDB" id="A0A9P6TAK8"/>
<feature type="region of interest" description="Disordered" evidence="7">
    <location>
        <begin position="1"/>
        <end position="75"/>
    </location>
</feature>
<keyword evidence="10" id="KW-1185">Reference proteome</keyword>
<evidence type="ECO:0000259" key="8">
    <source>
        <dbReference type="SMART" id="SM00479"/>
    </source>
</evidence>
<protein>
    <recommendedName>
        <fullName evidence="8">Exonuclease domain-containing protein</fullName>
    </recommendedName>
</protein>
<dbReference type="PANTHER" id="PTHR12801">
    <property type="entry name" value="RNA EXONUCLEASE REXO1 / RECO3 FAMILY MEMBER-RELATED"/>
    <property type="match status" value="1"/>
</dbReference>
<dbReference type="InterPro" id="IPR013520">
    <property type="entry name" value="Ribonucl_H"/>
</dbReference>
<evidence type="ECO:0000256" key="3">
    <source>
        <dbReference type="ARBA" id="ARBA00022722"/>
    </source>
</evidence>